<keyword evidence="5 7" id="KW-0456">Lyase</keyword>
<dbReference type="PANTHER" id="PTHR30518">
    <property type="entry name" value="ENDOLYTIC MUREIN TRANSGLYCOSYLASE"/>
    <property type="match status" value="1"/>
</dbReference>
<dbReference type="RefSeq" id="WP_084755576.1">
    <property type="nucleotide sequence ID" value="NZ_CP022046.2"/>
</dbReference>
<dbReference type="Pfam" id="PF02618">
    <property type="entry name" value="YceG"/>
    <property type="match status" value="1"/>
</dbReference>
<gene>
    <name evidence="7 8" type="primary">mltG</name>
    <name evidence="8" type="ORF">CEP64_05195</name>
</gene>
<feature type="transmembrane region" description="Helical" evidence="7">
    <location>
        <begin position="21"/>
        <end position="42"/>
    </location>
</feature>
<keyword evidence="3 7" id="KW-1133">Transmembrane helix</keyword>
<dbReference type="AlphaFoldDB" id="A0AAI8GTH3"/>
<evidence type="ECO:0000256" key="7">
    <source>
        <dbReference type="HAMAP-Rule" id="MF_02065"/>
    </source>
</evidence>
<dbReference type="KEGG" id="sscu:CEP64_05195"/>
<evidence type="ECO:0000256" key="5">
    <source>
        <dbReference type="ARBA" id="ARBA00023239"/>
    </source>
</evidence>
<evidence type="ECO:0000256" key="2">
    <source>
        <dbReference type="ARBA" id="ARBA00022692"/>
    </source>
</evidence>
<dbReference type="GO" id="GO:0005886">
    <property type="term" value="C:plasma membrane"/>
    <property type="evidence" value="ECO:0007669"/>
    <property type="project" value="UniProtKB-SubCell"/>
</dbReference>
<comment type="catalytic activity">
    <reaction evidence="7">
        <text>a peptidoglycan chain = a peptidoglycan chain with N-acetyl-1,6-anhydromuramyl-[peptide] at the reducing end + a peptidoglycan chain with N-acetylglucosamine at the non-reducing end.</text>
        <dbReference type="EC" id="4.2.2.29"/>
    </reaction>
</comment>
<organism evidence="8 9">
    <name type="scientific">Mammaliicoccus sciuri</name>
    <name type="common">Staphylococcus sciuri</name>
    <dbReference type="NCBI Taxonomy" id="1296"/>
    <lineage>
        <taxon>Bacteria</taxon>
        <taxon>Bacillati</taxon>
        <taxon>Bacillota</taxon>
        <taxon>Bacilli</taxon>
        <taxon>Bacillales</taxon>
        <taxon>Staphylococcaceae</taxon>
        <taxon>Mammaliicoccus</taxon>
    </lineage>
</organism>
<dbReference type="InterPro" id="IPR003770">
    <property type="entry name" value="MLTG-like"/>
</dbReference>
<keyword evidence="2 7" id="KW-0812">Transmembrane</keyword>
<evidence type="ECO:0000256" key="3">
    <source>
        <dbReference type="ARBA" id="ARBA00022989"/>
    </source>
</evidence>
<dbReference type="PANTHER" id="PTHR30518:SF2">
    <property type="entry name" value="ENDOLYTIC MUREIN TRANSGLYCOSYLASE"/>
    <property type="match status" value="1"/>
</dbReference>
<dbReference type="Gene3D" id="3.30.1490.480">
    <property type="entry name" value="Endolytic murein transglycosylase"/>
    <property type="match status" value="1"/>
</dbReference>
<dbReference type="HAMAP" id="MF_02065">
    <property type="entry name" value="MltG"/>
    <property type="match status" value="1"/>
</dbReference>
<dbReference type="NCBIfam" id="TIGR00247">
    <property type="entry name" value="endolytic transglycosylase MltG"/>
    <property type="match status" value="1"/>
</dbReference>
<accession>A0AAI8GTH3</accession>
<reference evidence="9" key="1">
    <citation type="submission" date="2017-06" db="EMBL/GenBank/DDBJ databases">
        <title>FDA dAtabase for Regulatory Grade micrObial Sequences (FDA-ARGOS): Supporting development and validation of Infectious Disease Dx tests.</title>
        <authorList>
            <person name="Goldberg B."/>
            <person name="Campos J."/>
            <person name="Tallon L."/>
            <person name="Sadzewicz L."/>
            <person name="Sengamalay N."/>
            <person name="Ott S."/>
            <person name="Godinez A."/>
            <person name="Nagaraj S."/>
            <person name="Vavikolanu K."/>
            <person name="Nadendla S."/>
            <person name="George J."/>
            <person name="Geyer C."/>
            <person name="Sichtig H."/>
        </authorList>
    </citation>
    <scope>NUCLEOTIDE SEQUENCE [LARGE SCALE GENOMIC DNA]</scope>
    <source>
        <strain evidence="9">FDAARGOS_285</strain>
    </source>
</reference>
<keyword evidence="1 7" id="KW-1003">Cell membrane</keyword>
<dbReference type="GO" id="GO:0009252">
    <property type="term" value="P:peptidoglycan biosynthetic process"/>
    <property type="evidence" value="ECO:0007669"/>
    <property type="project" value="UniProtKB-UniRule"/>
</dbReference>
<proteinExistence type="inferred from homology"/>
<evidence type="ECO:0000256" key="6">
    <source>
        <dbReference type="ARBA" id="ARBA00023316"/>
    </source>
</evidence>
<dbReference type="GO" id="GO:0071555">
    <property type="term" value="P:cell wall organization"/>
    <property type="evidence" value="ECO:0007669"/>
    <property type="project" value="UniProtKB-KW"/>
</dbReference>
<dbReference type="GO" id="GO:0008932">
    <property type="term" value="F:lytic endotransglycosylase activity"/>
    <property type="evidence" value="ECO:0007669"/>
    <property type="project" value="UniProtKB-UniRule"/>
</dbReference>
<name>A0AAI8GTH3_MAMSC</name>
<evidence type="ECO:0000256" key="1">
    <source>
        <dbReference type="ARBA" id="ARBA00022475"/>
    </source>
</evidence>
<evidence type="ECO:0000313" key="8">
    <source>
        <dbReference type="EMBL" id="ASE33988.1"/>
    </source>
</evidence>
<feature type="site" description="Important for catalytic activity" evidence="7">
    <location>
        <position position="258"/>
    </location>
</feature>
<keyword evidence="4 7" id="KW-0472">Membrane</keyword>
<dbReference type="EC" id="4.2.2.29" evidence="7"/>
<keyword evidence="6 7" id="KW-0961">Cell wall biogenesis/degradation</keyword>
<comment type="function">
    <text evidence="7">Functions as a peptidoglycan terminase that cleaves nascent peptidoglycan strands endolytically to terminate their elongation.</text>
</comment>
<comment type="subcellular location">
    <subcellularLocation>
        <location evidence="7">Cell membrane</location>
        <topology evidence="7">Single-pass membrane protein</topology>
    </subcellularLocation>
</comment>
<sequence length="371" mass="42734">MEKNSIYKDARLLSKYISLTIISILFLLLILITLIGLIVVGINVKPVNADSNEQVIVNVNPNTNTEMLSQELSAKKIIRNATIFKYYLKLNNISSFQAGEYKFSPSMSPRDIAKSLETGKVYLKTAVQYDIKEGSNIELIAGILEENTSISRESFLKKMRDQDFVKKYQKKYPDMLTDEVLNKNLRYPLEGYLAPSTYQFSKKDVTIDDVTNEMLNETYHTTYKIYKENGGFKYTTNYEEKKITFHEYLTLSSIVESEMKNVTDKSRYISLLLNRIENNPQIALNSDATVRYANKKETTEALSDKDYKNDSKYNTYAHKGLPIGPICNISDETARTTVNPPETDYFYYTTTKKGKILFAENLKEQEKNRDK</sequence>
<protein>
    <recommendedName>
        <fullName evidence="7">Endolytic murein transglycosylase</fullName>
        <ecNumber evidence="7">4.2.2.29</ecNumber>
    </recommendedName>
    <alternativeName>
        <fullName evidence="7">Peptidoglycan lytic transglycosylase</fullName>
    </alternativeName>
    <alternativeName>
        <fullName evidence="7">Peptidoglycan polymerization terminase</fullName>
    </alternativeName>
</protein>
<dbReference type="EMBL" id="CP022046">
    <property type="protein sequence ID" value="ASE33988.1"/>
    <property type="molecule type" value="Genomic_DNA"/>
</dbReference>
<evidence type="ECO:0000313" key="9">
    <source>
        <dbReference type="Proteomes" id="UP000197058"/>
    </source>
</evidence>
<evidence type="ECO:0000256" key="4">
    <source>
        <dbReference type="ARBA" id="ARBA00023136"/>
    </source>
</evidence>
<dbReference type="Proteomes" id="UP000197058">
    <property type="component" value="Chromosome"/>
</dbReference>
<comment type="similarity">
    <text evidence="7">Belongs to the transglycosylase MltG family.</text>
</comment>